<dbReference type="Pfam" id="PF00534">
    <property type="entry name" value="Glycos_transf_1"/>
    <property type="match status" value="1"/>
</dbReference>
<keyword evidence="1 3" id="KW-0808">Transferase</keyword>
<dbReference type="EMBL" id="MK500327">
    <property type="protein sequence ID" value="QBK85501.1"/>
    <property type="molecule type" value="Genomic_DNA"/>
</dbReference>
<dbReference type="Gene3D" id="3.40.50.2000">
    <property type="entry name" value="Glycogen Phosphorylase B"/>
    <property type="match status" value="1"/>
</dbReference>
<evidence type="ECO:0000256" key="1">
    <source>
        <dbReference type="ARBA" id="ARBA00022679"/>
    </source>
</evidence>
<dbReference type="Pfam" id="PF04488">
    <property type="entry name" value="Gly_transf_sug"/>
    <property type="match status" value="1"/>
</dbReference>
<dbReference type="GO" id="GO:0000030">
    <property type="term" value="F:mannosyltransferase activity"/>
    <property type="evidence" value="ECO:0007669"/>
    <property type="project" value="TreeGrafter"/>
</dbReference>
<dbReference type="GO" id="GO:0016020">
    <property type="term" value="C:membrane"/>
    <property type="evidence" value="ECO:0007669"/>
    <property type="project" value="GOC"/>
</dbReference>
<gene>
    <name evidence="3" type="ORF">LCMAC101_00880</name>
</gene>
<reference evidence="3" key="1">
    <citation type="journal article" date="2019" name="MBio">
        <title>Virus Genomes from Deep Sea Sediments Expand the Ocean Megavirome and Support Independent Origins of Viral Gigantism.</title>
        <authorList>
            <person name="Backstrom D."/>
            <person name="Yutin N."/>
            <person name="Jorgensen S.L."/>
            <person name="Dharamshi J."/>
            <person name="Homa F."/>
            <person name="Zaremba-Niedwiedzka K."/>
            <person name="Spang A."/>
            <person name="Wolf Y.I."/>
            <person name="Koonin E.V."/>
            <person name="Ettema T.J."/>
        </authorList>
    </citation>
    <scope>NUCLEOTIDE SEQUENCE</scope>
</reference>
<dbReference type="GO" id="GO:0051999">
    <property type="term" value="P:mannosyl-inositol phosphorylceramide biosynthetic process"/>
    <property type="evidence" value="ECO:0007669"/>
    <property type="project" value="TreeGrafter"/>
</dbReference>
<dbReference type="PANTHER" id="PTHR32385">
    <property type="entry name" value="MANNOSYL PHOSPHORYLINOSITOL CERAMIDE SYNTHASE"/>
    <property type="match status" value="1"/>
</dbReference>
<dbReference type="InterPro" id="IPR051706">
    <property type="entry name" value="Glycosyltransferase_domain"/>
</dbReference>
<dbReference type="PROSITE" id="PS51257">
    <property type="entry name" value="PROKAR_LIPOPROTEIN"/>
    <property type="match status" value="1"/>
</dbReference>
<dbReference type="InterPro" id="IPR001296">
    <property type="entry name" value="Glyco_trans_1"/>
</dbReference>
<protein>
    <submittedName>
        <fullName evidence="3">Glycosyltransferase</fullName>
    </submittedName>
</protein>
<evidence type="ECO:0000259" key="2">
    <source>
        <dbReference type="Pfam" id="PF00534"/>
    </source>
</evidence>
<sequence length="759" mass="87963">MKGYWLLIIFLAILLGCYLTKLFLSSIRKKEADNILKERIKINEIISGSPLKSCLAIPILFSQGLINDSALVCDAFKDIMAMPVIHFENASRDCRQNEYIFVNLDITDFKSLFQDPDSPRNILCKNFLTLETLKRKTPEDFNLFHTGFTSIDRFDDNIVKDYSKLIHIAGKSPFKGTEMLVKTWILHPEWPTLTIICREWISKKVRQNLNDNIQNIVVIDKYITENELNNYYNRYGIHICSSNHEGFGHNLNEARACQSVVLYTDGPPMNEMFKDGVSGLKINAIQNGFSKLGICPNFVFKEKDLEETITKLLSLNDHQKRNMGINARQDFLKQKSEFQKNIKPIILGKTPIPKVIHTMWIAEKNPYDDSPYPDKYKEHIETWLDINPEINHLHWTGREVYNLICEHFPEYREFYKQIQPNICKCDFARFIVVAVYGGLYHDLDFYCIKNVSPLLQGETYFAMEPREHGLKLFNGFFGAAPYNSFVLGWISTMIDNILNGYISSLGVLKATGPEGLYKYYNTSKDRMLMGNTCDIMPYTGKRKLLNSCSSFDKPFAYTIWHDGTSWGKGKIHYNHKVHVLHPEKTGGLSIRKAIGCNCADGTDEHHGATEFGTAGCHKTTRKGRFICHGHGVKCRDISKNDPYVILVRDPEDRAKSWMKYFRRNIKSDKQFEKHDLYSYIDCPDNPPDMILHTETLDKDYQEFRRRFCPPGECTESISHYHDSRKDPSNFQIKFGPEEKKYVRKVWGKDYIFSKDLFPS</sequence>
<feature type="domain" description="Glycosyl transferase family 1" evidence="2">
    <location>
        <begin position="207"/>
        <end position="328"/>
    </location>
</feature>
<dbReference type="InterPro" id="IPR029044">
    <property type="entry name" value="Nucleotide-diphossugar_trans"/>
</dbReference>
<dbReference type="SUPFAM" id="SSF53756">
    <property type="entry name" value="UDP-Glycosyltransferase/glycogen phosphorylase"/>
    <property type="match status" value="1"/>
</dbReference>
<dbReference type="SUPFAM" id="SSF53448">
    <property type="entry name" value="Nucleotide-diphospho-sugar transferases"/>
    <property type="match status" value="1"/>
</dbReference>
<organism evidence="3">
    <name type="scientific">Marseillevirus LCMAC101</name>
    <dbReference type="NCBI Taxonomy" id="2506602"/>
    <lineage>
        <taxon>Viruses</taxon>
        <taxon>Varidnaviria</taxon>
        <taxon>Bamfordvirae</taxon>
        <taxon>Nucleocytoviricota</taxon>
        <taxon>Megaviricetes</taxon>
        <taxon>Pimascovirales</taxon>
        <taxon>Pimascovirales incertae sedis</taxon>
        <taxon>Marseilleviridae</taxon>
    </lineage>
</organism>
<proteinExistence type="predicted"/>
<evidence type="ECO:0000313" key="3">
    <source>
        <dbReference type="EMBL" id="QBK85501.1"/>
    </source>
</evidence>
<name>A0A481YQL1_9VIRU</name>
<dbReference type="InterPro" id="IPR007577">
    <property type="entry name" value="GlycoTrfase_DXD_sugar-bd_CS"/>
</dbReference>
<accession>A0A481YQL1</accession>
<dbReference type="Gene3D" id="3.90.550.20">
    <property type="match status" value="1"/>
</dbReference>
<dbReference type="PANTHER" id="PTHR32385:SF15">
    <property type="entry name" value="INOSITOL PHOSPHOCERAMIDE MANNOSYLTRANSFERASE 1"/>
    <property type="match status" value="1"/>
</dbReference>